<evidence type="ECO:0000313" key="2">
    <source>
        <dbReference type="Proteomes" id="UP000435243"/>
    </source>
</evidence>
<keyword evidence="2" id="KW-1185">Reference proteome</keyword>
<dbReference type="Proteomes" id="UP000435243">
    <property type="component" value="Unassembled WGS sequence"/>
</dbReference>
<gene>
    <name evidence="1" type="ORF">GRI32_04275</name>
</gene>
<evidence type="ECO:0000313" key="1">
    <source>
        <dbReference type="EMBL" id="MXO87953.1"/>
    </source>
</evidence>
<dbReference type="OrthoDB" id="7594270at2"/>
<dbReference type="AlphaFoldDB" id="A0A844ZKB8"/>
<dbReference type="EMBL" id="WTYY01000002">
    <property type="protein sequence ID" value="MXO87953.1"/>
    <property type="molecule type" value="Genomic_DNA"/>
</dbReference>
<organism evidence="1 2">
    <name type="scientific">Alteraurantiacibacter aestuarii</name>
    <dbReference type="NCBI Taxonomy" id="650004"/>
    <lineage>
        <taxon>Bacteria</taxon>
        <taxon>Pseudomonadati</taxon>
        <taxon>Pseudomonadota</taxon>
        <taxon>Alphaproteobacteria</taxon>
        <taxon>Sphingomonadales</taxon>
        <taxon>Erythrobacteraceae</taxon>
        <taxon>Alteraurantiacibacter</taxon>
    </lineage>
</organism>
<reference evidence="1 2" key="1">
    <citation type="submission" date="2019-12" db="EMBL/GenBank/DDBJ databases">
        <title>Genomic-based taxomic classification of the family Erythrobacteraceae.</title>
        <authorList>
            <person name="Xu L."/>
        </authorList>
    </citation>
    <scope>NUCLEOTIDE SEQUENCE [LARGE SCALE GENOMIC DNA]</scope>
    <source>
        <strain evidence="1 2">JCM 16339</strain>
    </source>
</reference>
<comment type="caution">
    <text evidence="1">The sequence shown here is derived from an EMBL/GenBank/DDBJ whole genome shotgun (WGS) entry which is preliminary data.</text>
</comment>
<name>A0A844ZKB8_9SPHN</name>
<accession>A0A844ZKB8</accession>
<sequence>MRIDPSIAALRGNRAPQRQAQAAMKVACDDWRAEKGVAQALAEFENFGTGAALEDCPLLEDIFTGQGAAEQLMSALVSHFCAALSGNWLGHPPFRNGYDGRASTILLGKTGRAQMLLQAREPGTFEYPCATFSDALRYDATLAGSASARILRIHGPRELVSFSEEPITLRAGVRLAFDCSSEMLIAETVETRLVTLRLLQVGAPPQPGREYCRETGRLLHQSSGSLATSRKEMMVTLLGRMECTKAPPVLSRLARDEHDESLRWQAVRECLALDTAQGFTLLCQIARDMEDGLSDPAGALRAQLLETHPQLRELETQ</sequence>
<protein>
    <submittedName>
        <fullName evidence="1">Uncharacterized protein</fullName>
    </submittedName>
</protein>
<proteinExistence type="predicted"/>
<dbReference type="RefSeq" id="WP_160589891.1">
    <property type="nucleotide sequence ID" value="NZ_BAAAFP010000002.1"/>
</dbReference>